<dbReference type="Proteomes" id="UP000269721">
    <property type="component" value="Unassembled WGS sequence"/>
</dbReference>
<reference evidence="3" key="1">
    <citation type="journal article" date="2018" name="Nat. Microbiol.">
        <title>Leveraging single-cell genomics to expand the fungal tree of life.</title>
        <authorList>
            <person name="Ahrendt S.R."/>
            <person name="Quandt C.A."/>
            <person name="Ciobanu D."/>
            <person name="Clum A."/>
            <person name="Salamov A."/>
            <person name="Andreopoulos B."/>
            <person name="Cheng J.F."/>
            <person name="Woyke T."/>
            <person name="Pelin A."/>
            <person name="Henrissat B."/>
            <person name="Reynolds N.K."/>
            <person name="Benny G.L."/>
            <person name="Smith M.E."/>
            <person name="James T.Y."/>
            <person name="Grigoriev I.V."/>
        </authorList>
    </citation>
    <scope>NUCLEOTIDE SEQUENCE [LARGE SCALE GENOMIC DNA]</scope>
</reference>
<dbReference type="Pfam" id="PF13622">
    <property type="entry name" value="4HBT_3"/>
    <property type="match status" value="1"/>
</dbReference>
<evidence type="ECO:0000259" key="1">
    <source>
        <dbReference type="Pfam" id="PF13622"/>
    </source>
</evidence>
<accession>A0A4P9W2J7</accession>
<organism evidence="2 3">
    <name type="scientific">Blyttiomyces helicus</name>
    <dbReference type="NCBI Taxonomy" id="388810"/>
    <lineage>
        <taxon>Eukaryota</taxon>
        <taxon>Fungi</taxon>
        <taxon>Fungi incertae sedis</taxon>
        <taxon>Chytridiomycota</taxon>
        <taxon>Chytridiomycota incertae sedis</taxon>
        <taxon>Chytridiomycetes</taxon>
        <taxon>Chytridiomycetes incertae sedis</taxon>
        <taxon>Blyttiomyces</taxon>
    </lineage>
</organism>
<dbReference type="AlphaFoldDB" id="A0A4P9W2J7"/>
<keyword evidence="3" id="KW-1185">Reference proteome</keyword>
<dbReference type="OrthoDB" id="2133080at2759"/>
<dbReference type="InterPro" id="IPR042171">
    <property type="entry name" value="Acyl-CoA_hotdog"/>
</dbReference>
<gene>
    <name evidence="2" type="ORF">BDK51DRAFT_50568</name>
</gene>
<dbReference type="EMBL" id="KZ998931">
    <property type="protein sequence ID" value="RKO85595.1"/>
    <property type="molecule type" value="Genomic_DNA"/>
</dbReference>
<feature type="domain" description="Acyl-CoA thioesterase-like N-terminal HotDog" evidence="1">
    <location>
        <begin position="45"/>
        <end position="91"/>
    </location>
</feature>
<evidence type="ECO:0000313" key="3">
    <source>
        <dbReference type="Proteomes" id="UP000269721"/>
    </source>
</evidence>
<dbReference type="Gene3D" id="2.40.160.210">
    <property type="entry name" value="Acyl-CoA thioesterase, double hotdog domain"/>
    <property type="match status" value="1"/>
</dbReference>
<protein>
    <recommendedName>
        <fullName evidence="1">Acyl-CoA thioesterase-like N-terminal HotDog domain-containing protein</fullName>
    </recommendedName>
</protein>
<proteinExistence type="predicted"/>
<sequence length="93" mass="9604">MPNSTTTATASTNATGISNAYDADTRVTRIPPAAGADASYSAVITDRWFAGSVPHGGYIVAIVFNAILTHFEGEGQGTPLSLDISYLSPVRSA</sequence>
<evidence type="ECO:0000313" key="2">
    <source>
        <dbReference type="EMBL" id="RKO85595.1"/>
    </source>
</evidence>
<dbReference type="InterPro" id="IPR049449">
    <property type="entry name" value="TesB_ACOT8-like_N"/>
</dbReference>
<name>A0A4P9W2J7_9FUNG</name>